<protein>
    <recommendedName>
        <fullName evidence="4">Transmembrane protein</fullName>
    </recommendedName>
</protein>
<reference evidence="2" key="1">
    <citation type="submission" date="2022-12" db="EMBL/GenBank/DDBJ databases">
        <authorList>
            <person name="Wang J."/>
        </authorList>
    </citation>
    <scope>NUCLEOTIDE SEQUENCE</scope>
    <source>
        <strain evidence="2">HY-42-06</strain>
    </source>
</reference>
<dbReference type="RefSeq" id="WP_268048201.1">
    <property type="nucleotide sequence ID" value="NZ_JAPQES010000001.1"/>
</dbReference>
<organism evidence="2 3">
    <name type="scientific">Clostridium ganghwense</name>
    <dbReference type="NCBI Taxonomy" id="312089"/>
    <lineage>
        <taxon>Bacteria</taxon>
        <taxon>Bacillati</taxon>
        <taxon>Bacillota</taxon>
        <taxon>Clostridia</taxon>
        <taxon>Eubacteriales</taxon>
        <taxon>Clostridiaceae</taxon>
        <taxon>Clostridium</taxon>
    </lineage>
</organism>
<gene>
    <name evidence="2" type="ORF">OXH55_04240</name>
</gene>
<comment type="caution">
    <text evidence="2">The sequence shown here is derived from an EMBL/GenBank/DDBJ whole genome shotgun (WGS) entry which is preliminary data.</text>
</comment>
<proteinExistence type="predicted"/>
<keyword evidence="3" id="KW-1185">Reference proteome</keyword>
<accession>A0ABT4CLA4</accession>
<keyword evidence="1" id="KW-0472">Membrane</keyword>
<dbReference type="Proteomes" id="UP001079657">
    <property type="component" value="Unassembled WGS sequence"/>
</dbReference>
<evidence type="ECO:0008006" key="4">
    <source>
        <dbReference type="Google" id="ProtNLM"/>
    </source>
</evidence>
<evidence type="ECO:0000313" key="2">
    <source>
        <dbReference type="EMBL" id="MCY6369832.1"/>
    </source>
</evidence>
<evidence type="ECO:0000256" key="1">
    <source>
        <dbReference type="SAM" id="Phobius"/>
    </source>
</evidence>
<dbReference type="EMBL" id="JAPQES010000001">
    <property type="protein sequence ID" value="MCY6369832.1"/>
    <property type="molecule type" value="Genomic_DNA"/>
</dbReference>
<feature type="transmembrane region" description="Helical" evidence="1">
    <location>
        <begin position="40"/>
        <end position="58"/>
    </location>
</feature>
<feature type="transmembrane region" description="Helical" evidence="1">
    <location>
        <begin position="17"/>
        <end position="34"/>
    </location>
</feature>
<evidence type="ECO:0000313" key="3">
    <source>
        <dbReference type="Proteomes" id="UP001079657"/>
    </source>
</evidence>
<keyword evidence="1" id="KW-0812">Transmembrane</keyword>
<name>A0ABT4CLA4_9CLOT</name>
<keyword evidence="1" id="KW-1133">Transmembrane helix</keyword>
<sequence>MNINKAIRKQKKSFKRFWLSMSFIFLFLPITVVLTKRFSFFFIAYLLIIEFLIIITILTRTHKEILKFEYRNNMKIKNGLWRGKYTIICDKVMFVHTINQGKDMKIIMILKSRMRNDKIKVMDSKFLKKYTLAQGFNINFKVENLQKQYYYLIVNKGGYYKYELLDMIYRYCVKAHFTDDAIEKIKEYRN</sequence>